<protein>
    <submittedName>
        <fullName evidence="2">Conjugal transfer protein TraB</fullName>
    </submittedName>
</protein>
<feature type="transmembrane region" description="Helical" evidence="1">
    <location>
        <begin position="201"/>
        <end position="220"/>
    </location>
</feature>
<sequence length="445" mass="49649">MTPERKDRWRYSWVTFGGIGAVLGFITWGNLGLFPFLLLFAVGYGYATGKIARAAFVFGYFLGGSEVVVGVVQAFWPYATPLLGDCAWPAIALLLSLPWWLIGWIGPEKPQYVGLRMAASLIITSVPPLSTWSLLSPLFLAGVYFPGTGLAGLILGLVTLSLLSAFSAHIAASRRAYQITMHYLPNKHTPSDPLHPNTAKLLAGFLLSIMVTAILLNGTYTPPAQPANIRGVSLPWKALPFNLGFLKNLERQNHIRQWAQQYLKTIPKHQIVILPEGIGGYYFPNFYTAGLLNGIQRIAKARQDTLLVGFYDISQSGKRWSYTDALNAYGLHRGIFPSRQPCPLSEWKPWVNGSAQAFWWRLGPDYLGHQKQPFAMAVCYSELLVWPLASYFIEAPRQPKWILAPENHDWEKTAAENAIQTKARRIWGRLYGLPVVTANDFLLGK</sequence>
<feature type="transmembrane region" description="Helical" evidence="1">
    <location>
        <begin position="54"/>
        <end position="76"/>
    </location>
</feature>
<dbReference type="RefSeq" id="WP_031572271.1">
    <property type="nucleotide sequence ID" value="NZ_SZUV01000001.1"/>
</dbReference>
<reference evidence="2 3" key="1">
    <citation type="submission" date="2019-03" db="EMBL/GenBank/DDBJ databases">
        <title>New insights into Acidothiobacillus thiooxidans sulfur metabolism through coupled gene expression, solution geochemistry, microscopy and spectroscopy analyses.</title>
        <authorList>
            <person name="Camacho D."/>
            <person name="Frazao R."/>
            <person name="Fouillen A."/>
            <person name="Nanci A."/>
            <person name="Lang B.F."/>
            <person name="Apte S.C."/>
            <person name="Baron C."/>
            <person name="Warren L.A."/>
        </authorList>
    </citation>
    <scope>NUCLEOTIDE SEQUENCE [LARGE SCALE GENOMIC DNA]</scope>
    <source>
        <strain evidence="2 3">ATCC 19377</strain>
    </source>
</reference>
<gene>
    <name evidence="2" type="primary">traB_1</name>
    <name evidence="2" type="ORF">DLNHIDIE_00248</name>
</gene>
<feature type="transmembrane region" description="Helical" evidence="1">
    <location>
        <begin position="118"/>
        <end position="144"/>
    </location>
</feature>
<feature type="transmembrane region" description="Helical" evidence="1">
    <location>
        <begin position="150"/>
        <end position="172"/>
    </location>
</feature>
<keyword evidence="1" id="KW-0472">Membrane</keyword>
<comment type="caution">
    <text evidence="2">The sequence shown here is derived from an EMBL/GenBank/DDBJ whole genome shotgun (WGS) entry which is preliminary data.</text>
</comment>
<dbReference type="Proteomes" id="UP000315403">
    <property type="component" value="Unassembled WGS sequence"/>
</dbReference>
<accession>A0A543Q249</accession>
<keyword evidence="1" id="KW-1133">Transmembrane helix</keyword>
<name>A0A543Q249_ACITH</name>
<dbReference type="EMBL" id="SZUV01000001">
    <property type="protein sequence ID" value="TQN50395.1"/>
    <property type="molecule type" value="Genomic_DNA"/>
</dbReference>
<proteinExistence type="predicted"/>
<feature type="transmembrane region" description="Helical" evidence="1">
    <location>
        <begin position="88"/>
        <end position="106"/>
    </location>
</feature>
<evidence type="ECO:0000313" key="2">
    <source>
        <dbReference type="EMBL" id="TQN50395.1"/>
    </source>
</evidence>
<evidence type="ECO:0000256" key="1">
    <source>
        <dbReference type="SAM" id="Phobius"/>
    </source>
</evidence>
<feature type="transmembrane region" description="Helical" evidence="1">
    <location>
        <begin position="12"/>
        <end position="42"/>
    </location>
</feature>
<evidence type="ECO:0000313" key="3">
    <source>
        <dbReference type="Proteomes" id="UP000315403"/>
    </source>
</evidence>
<keyword evidence="1" id="KW-0812">Transmembrane</keyword>
<dbReference type="AlphaFoldDB" id="A0A543Q249"/>
<organism evidence="2 3">
    <name type="scientific">Acidithiobacillus thiooxidans ATCC 19377</name>
    <dbReference type="NCBI Taxonomy" id="637390"/>
    <lineage>
        <taxon>Bacteria</taxon>
        <taxon>Pseudomonadati</taxon>
        <taxon>Pseudomonadota</taxon>
        <taxon>Acidithiobacillia</taxon>
        <taxon>Acidithiobacillales</taxon>
        <taxon>Acidithiobacillaceae</taxon>
        <taxon>Acidithiobacillus</taxon>
    </lineage>
</organism>